<dbReference type="InterPro" id="IPR015947">
    <property type="entry name" value="PUA-like_sf"/>
</dbReference>
<dbReference type="PANTHER" id="PTHR46732">
    <property type="entry name" value="ATP-DEPENDENT PROTEASE LA (LON) DOMAIN PROTEIN"/>
    <property type="match status" value="1"/>
</dbReference>
<dbReference type="Gene3D" id="2.30.130.40">
    <property type="entry name" value="LON domain-like"/>
    <property type="match status" value="1"/>
</dbReference>
<dbReference type="RefSeq" id="WP_133573468.1">
    <property type="nucleotide sequence ID" value="NZ_SNYR01000003.1"/>
</dbReference>
<dbReference type="SMART" id="SM00464">
    <property type="entry name" value="LON"/>
    <property type="match status" value="1"/>
</dbReference>
<dbReference type="InterPro" id="IPR046336">
    <property type="entry name" value="Lon_prtase_N_sf"/>
</dbReference>
<dbReference type="PANTHER" id="PTHR46732:SF8">
    <property type="entry name" value="ATP-DEPENDENT PROTEASE LA (LON) DOMAIN PROTEIN"/>
    <property type="match status" value="1"/>
</dbReference>
<dbReference type="Pfam" id="PF02190">
    <property type="entry name" value="LON_substr_bdg"/>
    <property type="match status" value="1"/>
</dbReference>
<keyword evidence="3" id="KW-1185">Reference proteome</keyword>
<dbReference type="Proteomes" id="UP000295391">
    <property type="component" value="Unassembled WGS sequence"/>
</dbReference>
<comment type="caution">
    <text evidence="2">The sequence shown here is derived from an EMBL/GenBank/DDBJ whole genome shotgun (WGS) entry which is preliminary data.</text>
</comment>
<dbReference type="OrthoDB" id="9806457at2"/>
<organism evidence="2 3">
    <name type="scientific">Maritalea mobilis</name>
    <dbReference type="NCBI Taxonomy" id="483324"/>
    <lineage>
        <taxon>Bacteria</taxon>
        <taxon>Pseudomonadati</taxon>
        <taxon>Pseudomonadota</taxon>
        <taxon>Alphaproteobacteria</taxon>
        <taxon>Hyphomicrobiales</taxon>
        <taxon>Devosiaceae</taxon>
        <taxon>Maritalea</taxon>
    </lineage>
</organism>
<dbReference type="PROSITE" id="PS51787">
    <property type="entry name" value="LON_N"/>
    <property type="match status" value="1"/>
</dbReference>
<gene>
    <name evidence="2" type="ORF">ATL17_2878</name>
</gene>
<dbReference type="AlphaFoldDB" id="A0A4R6VFD3"/>
<accession>A0A4R6VFD3</accession>
<reference evidence="2 3" key="1">
    <citation type="submission" date="2019-03" db="EMBL/GenBank/DDBJ databases">
        <title>Genomic Encyclopedia of Type Strains, Phase III (KMG-III): the genomes of soil and plant-associated and newly described type strains.</title>
        <authorList>
            <person name="Whitman W."/>
        </authorList>
    </citation>
    <scope>NUCLEOTIDE SEQUENCE [LARGE SCALE GENOMIC DNA]</scope>
    <source>
        <strain evidence="2 3">CGMCC 1.7002</strain>
    </source>
</reference>
<proteinExistence type="predicted"/>
<sequence length="207" mass="23839">MHLPSHIPIFPLEGLLLFPRAVLPLHIFEPRYVAMVDEALKSDRHIGVIQPALDDKDGLAPVGTLGRITHFEELPQNRYMIGLTGISRFNLSKEIIDLETPYRTAKVTYSEFKADQHDPEDLSEFDRKRFEKVLKNYAKFAEFELDWSEIKDTETEDLVNSCVMASPYQSRERQALLEAATLKERAEMLMALAEVEMSRSDPTQRMQ</sequence>
<evidence type="ECO:0000259" key="1">
    <source>
        <dbReference type="PROSITE" id="PS51787"/>
    </source>
</evidence>
<dbReference type="InterPro" id="IPR003111">
    <property type="entry name" value="Lon_prtase_N"/>
</dbReference>
<dbReference type="SUPFAM" id="SSF88697">
    <property type="entry name" value="PUA domain-like"/>
    <property type="match status" value="1"/>
</dbReference>
<evidence type="ECO:0000313" key="2">
    <source>
        <dbReference type="EMBL" id="TDQ61775.1"/>
    </source>
</evidence>
<protein>
    <recommendedName>
        <fullName evidence="1">Lon N-terminal domain-containing protein</fullName>
    </recommendedName>
</protein>
<feature type="domain" description="Lon N-terminal" evidence="1">
    <location>
        <begin position="7"/>
        <end position="197"/>
    </location>
</feature>
<dbReference type="EMBL" id="SNYR01000003">
    <property type="protein sequence ID" value="TDQ61775.1"/>
    <property type="molecule type" value="Genomic_DNA"/>
</dbReference>
<name>A0A4R6VFD3_9HYPH</name>
<evidence type="ECO:0000313" key="3">
    <source>
        <dbReference type="Proteomes" id="UP000295391"/>
    </source>
</evidence>